<gene>
    <name evidence="3" type="ORF">ANI02nite_25720</name>
</gene>
<reference evidence="3 4" key="1">
    <citation type="submission" date="2019-07" db="EMBL/GenBank/DDBJ databases">
        <title>Whole genome shotgun sequence of Acetobacter nitrogenifigens NBRC 105050.</title>
        <authorList>
            <person name="Hosoyama A."/>
            <person name="Uohara A."/>
            <person name="Ohji S."/>
            <person name="Ichikawa N."/>
        </authorList>
    </citation>
    <scope>NUCLEOTIDE SEQUENCE [LARGE SCALE GENOMIC DNA]</scope>
    <source>
        <strain evidence="3 4">NBRC 105050</strain>
    </source>
</reference>
<evidence type="ECO:0000256" key="2">
    <source>
        <dbReference type="PROSITE-ProRule" id="PRU01282"/>
    </source>
</evidence>
<dbReference type="STRING" id="1120919.GCA_000429165_02677"/>
<dbReference type="NCBIfam" id="NF008107">
    <property type="entry name" value="PRK10853.1"/>
    <property type="match status" value="1"/>
</dbReference>
<dbReference type="EMBL" id="BJYF01000020">
    <property type="protein sequence ID" value="GEN60688.1"/>
    <property type="molecule type" value="Genomic_DNA"/>
</dbReference>
<protein>
    <submittedName>
        <fullName evidence="3">Arsenate reductase</fullName>
    </submittedName>
</protein>
<dbReference type="InterPro" id="IPR006660">
    <property type="entry name" value="Arsenate_reductase-like"/>
</dbReference>
<keyword evidence="4" id="KW-1185">Reference proteome</keyword>
<dbReference type="CDD" id="cd03035">
    <property type="entry name" value="ArsC_Yffb"/>
    <property type="match status" value="1"/>
</dbReference>
<comment type="caution">
    <text evidence="3">The sequence shown here is derived from an EMBL/GenBank/DDBJ whole genome shotgun (WGS) entry which is preliminary data.</text>
</comment>
<dbReference type="SUPFAM" id="SSF52833">
    <property type="entry name" value="Thioredoxin-like"/>
    <property type="match status" value="1"/>
</dbReference>
<dbReference type="OrthoDB" id="9803749at2"/>
<evidence type="ECO:0000313" key="4">
    <source>
        <dbReference type="Proteomes" id="UP000321635"/>
    </source>
</evidence>
<dbReference type="InterPro" id="IPR036249">
    <property type="entry name" value="Thioredoxin-like_sf"/>
</dbReference>
<dbReference type="Pfam" id="PF03960">
    <property type="entry name" value="ArsC"/>
    <property type="match status" value="1"/>
</dbReference>
<evidence type="ECO:0000256" key="1">
    <source>
        <dbReference type="ARBA" id="ARBA00007198"/>
    </source>
</evidence>
<dbReference type="Gene3D" id="3.40.30.10">
    <property type="entry name" value="Glutaredoxin"/>
    <property type="match status" value="1"/>
</dbReference>
<proteinExistence type="inferred from homology"/>
<dbReference type="AlphaFoldDB" id="A0A511XCJ2"/>
<name>A0A511XCJ2_9PROT</name>
<comment type="similarity">
    <text evidence="1 2">Belongs to the ArsC family.</text>
</comment>
<organism evidence="3 4">
    <name type="scientific">Acetobacter nitrogenifigens DSM 23921 = NBRC 105050</name>
    <dbReference type="NCBI Taxonomy" id="1120919"/>
    <lineage>
        <taxon>Bacteria</taxon>
        <taxon>Pseudomonadati</taxon>
        <taxon>Pseudomonadota</taxon>
        <taxon>Alphaproteobacteria</taxon>
        <taxon>Acetobacterales</taxon>
        <taxon>Acetobacteraceae</taxon>
        <taxon>Acetobacter</taxon>
    </lineage>
</organism>
<accession>A0A511XCJ2</accession>
<dbReference type="Proteomes" id="UP000321635">
    <property type="component" value="Unassembled WGS sequence"/>
</dbReference>
<dbReference type="PANTHER" id="PTHR30041">
    <property type="entry name" value="ARSENATE REDUCTASE"/>
    <property type="match status" value="1"/>
</dbReference>
<evidence type="ECO:0000313" key="3">
    <source>
        <dbReference type="EMBL" id="GEN60688.1"/>
    </source>
</evidence>
<dbReference type="NCBIfam" id="TIGR01617">
    <property type="entry name" value="arsC_related"/>
    <property type="match status" value="1"/>
</dbReference>
<sequence>MTVTLYGIKACDTMRKARSWLDEHGVTYAFHDYKVQGIEEATLRKWVKVVGWEILLNRAGTTFKKLPPDAKENIDADKAVSLMLSNPSMIKRPVLDNGAVTVGFKPDAYEALFSGA</sequence>
<dbReference type="InterPro" id="IPR006504">
    <property type="entry name" value="Tscrpt_reg_Spx/MgsR"/>
</dbReference>
<dbReference type="PROSITE" id="PS51353">
    <property type="entry name" value="ARSC"/>
    <property type="match status" value="1"/>
</dbReference>
<dbReference type="RefSeq" id="WP_026398314.1">
    <property type="nucleotide sequence ID" value="NZ_AUBI01000011.1"/>
</dbReference>
<dbReference type="PANTHER" id="PTHR30041:SF8">
    <property type="entry name" value="PROTEIN YFFB"/>
    <property type="match status" value="1"/>
</dbReference>